<dbReference type="InterPro" id="IPR024185">
    <property type="entry name" value="FTHF_cligase-like_sf"/>
</dbReference>
<dbReference type="Proteomes" id="UP000306912">
    <property type="component" value="Unassembled WGS sequence"/>
</dbReference>
<dbReference type="RefSeq" id="WP_138190926.1">
    <property type="nucleotide sequence ID" value="NZ_VBWP01000005.1"/>
</dbReference>
<dbReference type="InterPro" id="IPR009501">
    <property type="entry name" value="UCP020269"/>
</dbReference>
<dbReference type="Pfam" id="PF02589">
    <property type="entry name" value="LUD_dom"/>
    <property type="match status" value="1"/>
</dbReference>
<dbReference type="AlphaFoldDB" id="A0A5R8QB38"/>
<accession>A0A5R8QB38</accession>
<evidence type="ECO:0000313" key="3">
    <source>
        <dbReference type="Proteomes" id="UP000306912"/>
    </source>
</evidence>
<comment type="caution">
    <text evidence="2">The sequence shown here is derived from an EMBL/GenBank/DDBJ whole genome shotgun (WGS) entry which is preliminary data.</text>
</comment>
<dbReference type="InterPro" id="IPR037171">
    <property type="entry name" value="NagB/RpiA_transferase-like"/>
</dbReference>
<dbReference type="SUPFAM" id="SSF100950">
    <property type="entry name" value="NagB/RpiA/CoA transferase-like"/>
    <property type="match status" value="1"/>
</dbReference>
<organism evidence="2 3">
    <name type="scientific">Culicoidibacter larvae</name>
    <dbReference type="NCBI Taxonomy" id="2579976"/>
    <lineage>
        <taxon>Bacteria</taxon>
        <taxon>Bacillati</taxon>
        <taxon>Bacillota</taxon>
        <taxon>Culicoidibacteria</taxon>
        <taxon>Culicoidibacterales</taxon>
        <taxon>Culicoidibacteraceae</taxon>
        <taxon>Culicoidibacter</taxon>
    </lineage>
</organism>
<gene>
    <name evidence="2" type="ORF">FEZ08_06555</name>
</gene>
<sequence length="201" mass="22899">MYSYLEASLKKRNITFIHLKDKTELHTYLSKQIQANDIVANGASVTLEQLELPDFFRRQTNNYLDRKACQTREDKDDMYRQTFFADYYFLSANAITEDGIIVNVDGYGNRVAAMLFGPKKVFLIIGANKIVADLEAAEARIKAIAGPLDAKKLNKKTPCTYTGVCSDCNSPDRICNKYVTYKRESIANRMHIILLDQELGY</sequence>
<evidence type="ECO:0000313" key="2">
    <source>
        <dbReference type="EMBL" id="TLG73789.1"/>
    </source>
</evidence>
<dbReference type="EMBL" id="VBWP01000005">
    <property type="protein sequence ID" value="TLG73789.1"/>
    <property type="molecule type" value="Genomic_DNA"/>
</dbReference>
<dbReference type="PANTHER" id="PTHR36179:SF2">
    <property type="entry name" value="LUD DOMAIN-CONTAINING PROTEIN"/>
    <property type="match status" value="1"/>
</dbReference>
<dbReference type="PIRSF" id="PIRSF020269">
    <property type="entry name" value="DUF1121"/>
    <property type="match status" value="1"/>
</dbReference>
<dbReference type="PANTHER" id="PTHR36179">
    <property type="entry name" value="LUD_DOM DOMAIN-CONTAINING PROTEIN"/>
    <property type="match status" value="1"/>
</dbReference>
<dbReference type="InterPro" id="IPR003741">
    <property type="entry name" value="LUD_dom"/>
</dbReference>
<name>A0A5R8QB38_9FIRM</name>
<evidence type="ECO:0000259" key="1">
    <source>
        <dbReference type="Pfam" id="PF02589"/>
    </source>
</evidence>
<proteinExistence type="predicted"/>
<feature type="domain" description="LUD" evidence="1">
    <location>
        <begin position="6"/>
        <end position="195"/>
    </location>
</feature>
<dbReference type="Gene3D" id="3.40.50.10420">
    <property type="entry name" value="NagB/RpiA/CoA transferase-like"/>
    <property type="match status" value="1"/>
</dbReference>
<dbReference type="OrthoDB" id="9809147at2"/>
<reference evidence="2 3" key="1">
    <citation type="submission" date="2019-05" db="EMBL/GenBank/DDBJ databases">
        <title>Culicoidintestinum kansasii gen. nov., sp. nov. from the gastrointestinal tract of the biting midge, Culicoides sonorensis.</title>
        <authorList>
            <person name="Neupane S."/>
            <person name="Ghosh A."/>
            <person name="Gunther S."/>
            <person name="Martin K."/>
            <person name="Zurek L."/>
        </authorList>
    </citation>
    <scope>NUCLEOTIDE SEQUENCE [LARGE SCALE GENOMIC DNA]</scope>
    <source>
        <strain evidence="2 3">CS-1</strain>
    </source>
</reference>
<keyword evidence="3" id="KW-1185">Reference proteome</keyword>
<protein>
    <submittedName>
        <fullName evidence="2">Lactate utilization protein</fullName>
    </submittedName>
</protein>
<dbReference type="InParanoid" id="A0A5R8QB38"/>